<name>A0AA36E7S9_LACSI</name>
<sequence length="398" mass="45203">MAERKITFIKDLDNMKDDYTLKVSIIRLWKSLSDDIIGEVVSLGKFDSHDVSKSLHRLPLQIRNLEGLQVNVTLFGDIAYQLISYLEAHKQVGRVIVLLQFARINVYNATPSINSYYEQTRMFINANLPEIVTFTDRLRGLQNPSTSLTVESSKSYSESDDFLNNYKVKNVVDLIEPQEVGQYIIVGTIYGIRQDIDWYKIPIHVQDDSGTITLTLFDRDAYRLVKKRARDLIDQIKQAGDNPRLYPYDLKCLEHKKMAFKIDVNSFNVSNNYNRFGILGYTVDSNVIDVLEKKLAVETGSPANDDDTEIASHEVSHETKSLKDAISQTGDNLTPTMPDKFEATSLFKYNSPTIVKKRNVGDTIDVDDYDNVNSSTKVPRLNSKVDGNTGLLIPKLEK</sequence>
<dbReference type="AlphaFoldDB" id="A0AA36E7S9"/>
<dbReference type="Proteomes" id="UP001177003">
    <property type="component" value="Chromosome 5"/>
</dbReference>
<dbReference type="Gene3D" id="2.40.50.140">
    <property type="entry name" value="Nucleic acid-binding proteins"/>
    <property type="match status" value="2"/>
</dbReference>
<gene>
    <name evidence="1" type="ORF">LSALG_LOCUS24883</name>
</gene>
<evidence type="ECO:0000313" key="1">
    <source>
        <dbReference type="EMBL" id="CAI9285417.1"/>
    </source>
</evidence>
<accession>A0AA36E7S9</accession>
<proteinExistence type="predicted"/>
<reference evidence="1" key="1">
    <citation type="submission" date="2023-04" db="EMBL/GenBank/DDBJ databases">
        <authorList>
            <person name="Vijverberg K."/>
            <person name="Xiong W."/>
            <person name="Schranz E."/>
        </authorList>
    </citation>
    <scope>NUCLEOTIDE SEQUENCE</scope>
</reference>
<dbReference type="PANTHER" id="PTHR47165">
    <property type="entry name" value="OS03G0429900 PROTEIN"/>
    <property type="match status" value="1"/>
</dbReference>
<evidence type="ECO:0000313" key="2">
    <source>
        <dbReference type="Proteomes" id="UP001177003"/>
    </source>
</evidence>
<protein>
    <submittedName>
        <fullName evidence="1">Uncharacterized protein</fullName>
    </submittedName>
</protein>
<dbReference type="PANTHER" id="PTHR47165:SF4">
    <property type="entry name" value="OS03G0429900 PROTEIN"/>
    <property type="match status" value="1"/>
</dbReference>
<dbReference type="SUPFAM" id="SSF50249">
    <property type="entry name" value="Nucleic acid-binding proteins"/>
    <property type="match status" value="2"/>
</dbReference>
<dbReference type="InterPro" id="IPR012340">
    <property type="entry name" value="NA-bd_OB-fold"/>
</dbReference>
<dbReference type="CDD" id="cd04481">
    <property type="entry name" value="RPA1_DBD_B_like"/>
    <property type="match status" value="1"/>
</dbReference>
<keyword evidence="2" id="KW-1185">Reference proteome</keyword>
<dbReference type="EMBL" id="OX465081">
    <property type="protein sequence ID" value="CAI9285417.1"/>
    <property type="molecule type" value="Genomic_DNA"/>
</dbReference>
<organism evidence="1 2">
    <name type="scientific">Lactuca saligna</name>
    <name type="common">Willowleaf lettuce</name>
    <dbReference type="NCBI Taxonomy" id="75948"/>
    <lineage>
        <taxon>Eukaryota</taxon>
        <taxon>Viridiplantae</taxon>
        <taxon>Streptophyta</taxon>
        <taxon>Embryophyta</taxon>
        <taxon>Tracheophyta</taxon>
        <taxon>Spermatophyta</taxon>
        <taxon>Magnoliopsida</taxon>
        <taxon>eudicotyledons</taxon>
        <taxon>Gunneridae</taxon>
        <taxon>Pentapetalae</taxon>
        <taxon>asterids</taxon>
        <taxon>campanulids</taxon>
        <taxon>Asterales</taxon>
        <taxon>Asteraceae</taxon>
        <taxon>Cichorioideae</taxon>
        <taxon>Cichorieae</taxon>
        <taxon>Lactucinae</taxon>
        <taxon>Lactuca</taxon>
    </lineage>
</organism>